<organism evidence="1 2">
    <name type="scientific">Naganishia onofrii</name>
    <dbReference type="NCBI Taxonomy" id="1851511"/>
    <lineage>
        <taxon>Eukaryota</taxon>
        <taxon>Fungi</taxon>
        <taxon>Dikarya</taxon>
        <taxon>Basidiomycota</taxon>
        <taxon>Agaricomycotina</taxon>
        <taxon>Tremellomycetes</taxon>
        <taxon>Filobasidiales</taxon>
        <taxon>Filobasidiaceae</taxon>
        <taxon>Naganishia</taxon>
    </lineage>
</organism>
<sequence length="164" mass="17790">MSSPHLERFANRTIDPEAYVSGVYLPLTSAAVVPVVGDDRYVVKLDGVNIAGSPIATNTTSPELEAWIDPGSSAARHRATTMTISDLTTFCILCIGKSIASGVMYWSAPKQQWRAFYESLGGKFVYGNDNVAKYGILPAKARDNINVTVNLGGQQFVIHYDSLM</sequence>
<keyword evidence="2" id="KW-1185">Reference proteome</keyword>
<name>A0ACC2XFD9_9TREE</name>
<gene>
    <name evidence="1" type="ORF">QFC24_004327</name>
</gene>
<reference evidence="1" key="1">
    <citation type="submission" date="2023-04" db="EMBL/GenBank/DDBJ databases">
        <title>Draft Genome sequencing of Naganishia species isolated from polar environments using Oxford Nanopore Technology.</title>
        <authorList>
            <person name="Leo P."/>
            <person name="Venkateswaran K."/>
        </authorList>
    </citation>
    <scope>NUCLEOTIDE SEQUENCE</scope>
    <source>
        <strain evidence="1">DBVPG 5303</strain>
    </source>
</reference>
<dbReference type="EMBL" id="JASBWV010000015">
    <property type="protein sequence ID" value="KAJ9122100.1"/>
    <property type="molecule type" value="Genomic_DNA"/>
</dbReference>
<accession>A0ACC2XFD9</accession>
<evidence type="ECO:0000313" key="1">
    <source>
        <dbReference type="EMBL" id="KAJ9122100.1"/>
    </source>
</evidence>
<protein>
    <submittedName>
        <fullName evidence="1">Uncharacterized protein</fullName>
    </submittedName>
</protein>
<proteinExistence type="predicted"/>
<evidence type="ECO:0000313" key="2">
    <source>
        <dbReference type="Proteomes" id="UP001234202"/>
    </source>
</evidence>
<comment type="caution">
    <text evidence="1">The sequence shown here is derived from an EMBL/GenBank/DDBJ whole genome shotgun (WGS) entry which is preliminary data.</text>
</comment>
<dbReference type="Proteomes" id="UP001234202">
    <property type="component" value="Unassembled WGS sequence"/>
</dbReference>